<dbReference type="Pfam" id="PF02581">
    <property type="entry name" value="TMP-TENI"/>
    <property type="match status" value="1"/>
</dbReference>
<comment type="caution">
    <text evidence="2">The sequence shown here is derived from an EMBL/GenBank/DDBJ whole genome shotgun (WGS) entry which is preliminary data.</text>
</comment>
<evidence type="ECO:0000259" key="1">
    <source>
        <dbReference type="Pfam" id="PF02581"/>
    </source>
</evidence>
<name>A0ABR8KX39_9SPHN</name>
<dbReference type="CDD" id="cd00564">
    <property type="entry name" value="TMP_TenI"/>
    <property type="match status" value="1"/>
</dbReference>
<dbReference type="InterPro" id="IPR036206">
    <property type="entry name" value="ThiamineP_synth_sf"/>
</dbReference>
<dbReference type="InterPro" id="IPR022998">
    <property type="entry name" value="ThiamineP_synth_TenI"/>
</dbReference>
<keyword evidence="3" id="KW-1185">Reference proteome</keyword>
<gene>
    <name evidence="2" type="ORF">IB285_12070</name>
</gene>
<reference evidence="2 3" key="1">
    <citation type="submission" date="2020-09" db="EMBL/GenBank/DDBJ databases">
        <authorList>
            <person name="Yoon J.-W."/>
        </authorList>
    </citation>
    <scope>NUCLEOTIDE SEQUENCE [LARGE SCALE GENOMIC DNA]</scope>
    <source>
        <strain evidence="2 3">KMU-140</strain>
    </source>
</reference>
<evidence type="ECO:0000313" key="3">
    <source>
        <dbReference type="Proteomes" id="UP000635384"/>
    </source>
</evidence>
<dbReference type="Proteomes" id="UP000635384">
    <property type="component" value="Unassembled WGS sequence"/>
</dbReference>
<dbReference type="SUPFAM" id="SSF51391">
    <property type="entry name" value="Thiamin phosphate synthase"/>
    <property type="match status" value="1"/>
</dbReference>
<dbReference type="EMBL" id="JACXLC010000001">
    <property type="protein sequence ID" value="MBD2842989.1"/>
    <property type="molecule type" value="Genomic_DNA"/>
</dbReference>
<sequence>MRAILVSTSARREAAFSIARGYRASVRQDQSLPNLWLISDARNDAVLEDALRRMPRGSGFIYRHYHLDEEKRYARFRKLRRIARACNHTVVLADSALTATDWGADGIYGAPKSLWPRRRELLHLATAHNLREIGEANLIGSDGVLLSPIFSTNSHPGGQVLGPVRFKALARYSRAPVIALGGMDARRARALDWPRWAAIDGLSKGAVYPADA</sequence>
<organism evidence="2 3">
    <name type="scientific">Erythrobacter rubeus</name>
    <dbReference type="NCBI Taxonomy" id="2760803"/>
    <lineage>
        <taxon>Bacteria</taxon>
        <taxon>Pseudomonadati</taxon>
        <taxon>Pseudomonadota</taxon>
        <taxon>Alphaproteobacteria</taxon>
        <taxon>Sphingomonadales</taxon>
        <taxon>Erythrobacteraceae</taxon>
        <taxon>Erythrobacter/Porphyrobacter group</taxon>
        <taxon>Erythrobacter</taxon>
    </lineage>
</organism>
<protein>
    <submittedName>
        <fullName evidence="2">Thiamine phosphate synthase</fullName>
    </submittedName>
</protein>
<feature type="domain" description="Thiamine phosphate synthase/TenI" evidence="1">
    <location>
        <begin position="46"/>
        <end position="190"/>
    </location>
</feature>
<accession>A0ABR8KX39</accession>
<dbReference type="Gene3D" id="3.20.20.70">
    <property type="entry name" value="Aldolase class I"/>
    <property type="match status" value="1"/>
</dbReference>
<dbReference type="InterPro" id="IPR013785">
    <property type="entry name" value="Aldolase_TIM"/>
</dbReference>
<proteinExistence type="predicted"/>
<evidence type="ECO:0000313" key="2">
    <source>
        <dbReference type="EMBL" id="MBD2842989.1"/>
    </source>
</evidence>